<feature type="transmembrane region" description="Helical" evidence="6">
    <location>
        <begin position="351"/>
        <end position="374"/>
    </location>
</feature>
<evidence type="ECO:0000313" key="9">
    <source>
        <dbReference type="Proteomes" id="UP000775872"/>
    </source>
</evidence>
<dbReference type="AlphaFoldDB" id="A0A9N9W151"/>
<feature type="region of interest" description="Disordered" evidence="5">
    <location>
        <begin position="509"/>
        <end position="537"/>
    </location>
</feature>
<name>A0A9N9W151_9HYPO</name>
<feature type="transmembrane region" description="Helical" evidence="6">
    <location>
        <begin position="272"/>
        <end position="293"/>
    </location>
</feature>
<feature type="compositionally biased region" description="Low complexity" evidence="5">
    <location>
        <begin position="513"/>
        <end position="529"/>
    </location>
</feature>
<keyword evidence="4 6" id="KW-0472">Membrane</keyword>
<dbReference type="GO" id="GO:0004930">
    <property type="term" value="F:G protein-coupled receptor activity"/>
    <property type="evidence" value="ECO:0007669"/>
    <property type="project" value="InterPro"/>
</dbReference>
<evidence type="ECO:0000259" key="7">
    <source>
        <dbReference type="PROSITE" id="PS50262"/>
    </source>
</evidence>
<feature type="transmembrane region" description="Helical" evidence="6">
    <location>
        <begin position="322"/>
        <end position="345"/>
    </location>
</feature>
<dbReference type="OrthoDB" id="100006at2759"/>
<proteinExistence type="predicted"/>
<feature type="transmembrane region" description="Helical" evidence="6">
    <location>
        <begin position="217"/>
        <end position="239"/>
    </location>
</feature>
<dbReference type="GO" id="GO:0005886">
    <property type="term" value="C:plasma membrane"/>
    <property type="evidence" value="ECO:0007669"/>
    <property type="project" value="TreeGrafter"/>
</dbReference>
<organism evidence="8 9">
    <name type="scientific">Clonostachys solani</name>
    <dbReference type="NCBI Taxonomy" id="160281"/>
    <lineage>
        <taxon>Eukaryota</taxon>
        <taxon>Fungi</taxon>
        <taxon>Dikarya</taxon>
        <taxon>Ascomycota</taxon>
        <taxon>Pezizomycotina</taxon>
        <taxon>Sordariomycetes</taxon>
        <taxon>Hypocreomycetidae</taxon>
        <taxon>Hypocreales</taxon>
        <taxon>Bionectriaceae</taxon>
        <taxon>Clonostachys</taxon>
    </lineage>
</organism>
<keyword evidence="9" id="KW-1185">Reference proteome</keyword>
<evidence type="ECO:0000256" key="2">
    <source>
        <dbReference type="ARBA" id="ARBA00022692"/>
    </source>
</evidence>
<dbReference type="PROSITE" id="PS50262">
    <property type="entry name" value="G_PROTEIN_RECEP_F1_2"/>
    <property type="match status" value="1"/>
</dbReference>
<accession>A0A9N9W151</accession>
<feature type="domain" description="G-protein coupled receptors family 1 profile" evidence="7">
    <location>
        <begin position="123"/>
        <end position="372"/>
    </location>
</feature>
<feature type="transmembrane region" description="Helical" evidence="6">
    <location>
        <begin position="23"/>
        <end position="46"/>
    </location>
</feature>
<gene>
    <name evidence="8" type="ORF">CSOL1703_00002747</name>
</gene>
<evidence type="ECO:0000256" key="5">
    <source>
        <dbReference type="SAM" id="MobiDB-lite"/>
    </source>
</evidence>
<dbReference type="InterPro" id="IPR000276">
    <property type="entry name" value="GPCR_Rhodpsn"/>
</dbReference>
<protein>
    <recommendedName>
        <fullName evidence="7">G-protein coupled receptors family 1 profile domain-containing protein</fullName>
    </recommendedName>
</protein>
<dbReference type="InterPro" id="IPR017452">
    <property type="entry name" value="GPCR_Rhodpsn_7TM"/>
</dbReference>
<evidence type="ECO:0000256" key="1">
    <source>
        <dbReference type="ARBA" id="ARBA00004141"/>
    </source>
</evidence>
<feature type="transmembrane region" description="Helical" evidence="6">
    <location>
        <begin position="141"/>
        <end position="163"/>
    </location>
</feature>
<comment type="caution">
    <text evidence="8">The sequence shown here is derived from an EMBL/GenBank/DDBJ whole genome shotgun (WGS) entry which is preliminary data.</text>
</comment>
<dbReference type="Gene3D" id="1.20.1070.10">
    <property type="entry name" value="Rhodopsin 7-helix transmembrane proteins"/>
    <property type="match status" value="1"/>
</dbReference>
<evidence type="ECO:0000256" key="3">
    <source>
        <dbReference type="ARBA" id="ARBA00022989"/>
    </source>
</evidence>
<keyword evidence="2 6" id="KW-0812">Transmembrane</keyword>
<dbReference type="Pfam" id="PF00001">
    <property type="entry name" value="7tm_1"/>
    <property type="match status" value="1"/>
</dbReference>
<feature type="compositionally biased region" description="Basic and acidic residues" evidence="5">
    <location>
        <begin position="63"/>
        <end position="73"/>
    </location>
</feature>
<keyword evidence="3 6" id="KW-1133">Transmembrane helix</keyword>
<feature type="region of interest" description="Disordered" evidence="5">
    <location>
        <begin position="419"/>
        <end position="445"/>
    </location>
</feature>
<evidence type="ECO:0000313" key="8">
    <source>
        <dbReference type="EMBL" id="CAH0036742.1"/>
    </source>
</evidence>
<feature type="transmembrane region" description="Helical" evidence="6">
    <location>
        <begin position="183"/>
        <end position="205"/>
    </location>
</feature>
<feature type="region of interest" description="Disordered" evidence="5">
    <location>
        <begin position="60"/>
        <end position="80"/>
    </location>
</feature>
<reference evidence="8 9" key="2">
    <citation type="submission" date="2021-10" db="EMBL/GenBank/DDBJ databases">
        <authorList>
            <person name="Piombo E."/>
        </authorList>
    </citation>
    <scope>NUCLEOTIDE SEQUENCE [LARGE SCALE GENOMIC DNA]</scope>
</reference>
<dbReference type="Proteomes" id="UP000775872">
    <property type="component" value="Unassembled WGS sequence"/>
</dbReference>
<evidence type="ECO:0000256" key="4">
    <source>
        <dbReference type="ARBA" id="ARBA00023136"/>
    </source>
</evidence>
<evidence type="ECO:0000256" key="6">
    <source>
        <dbReference type="SAM" id="Phobius"/>
    </source>
</evidence>
<dbReference type="PANTHER" id="PTHR23112">
    <property type="entry name" value="G PROTEIN-COUPLED RECEPTOR 157-RELATED"/>
    <property type="match status" value="1"/>
</dbReference>
<dbReference type="SUPFAM" id="SSF81321">
    <property type="entry name" value="Family A G protein-coupled receptor-like"/>
    <property type="match status" value="1"/>
</dbReference>
<reference evidence="9" key="1">
    <citation type="submission" date="2019-06" db="EMBL/GenBank/DDBJ databases">
        <authorList>
            <person name="Broberg M."/>
        </authorList>
    </citation>
    <scope>NUCLEOTIDE SEQUENCE [LARGE SCALE GENOMIC DNA]</scope>
</reference>
<dbReference type="EMBL" id="CABFOC020000002">
    <property type="protein sequence ID" value="CAH0036742.1"/>
    <property type="molecule type" value="Genomic_DNA"/>
</dbReference>
<sequence>MDYENLPEAGQSLGLDRQLQQGLTGITVLAFLSFLSSTTLFLYLGYKIVWHTYFSSPSIARSPSHDQDQDRPQQDQQQGNSFQRRVDFALGIDGIFSDDAASERDPKTFTSARDSVCSRNAAANSASSAHKAPRKNPPNQFLILIFNLLLADMHQGVAFFTNAEWLRYNEIRVGTPICFAQGLFVSLGDLASSCFITTIAVHTYLSIVRRYTIRHRTLYIILVCIWLFIYGISLIPVAATRNGADHGGFFVRAGAWCWMNNQYSILRFVTHYLYIFIAIATTTILYTLIFISIRRQSRTPPSSSQSAAAAIQELRLSHNPAFLIYPVIYVVCTLPLAIGRIATMAQTDVPLGYMCFAGAMIASNGFFDCLLFGTTRNVIVFASKTDIGRSNTGLDTFNFMQTPRTRRYGNMVWVQGGSGGGRTAGGNSSSRARYPAGSGDAGPSTTTGGWWSWARIGGAADRARGMNKRAISDTRTVSEESLRGPEGAVIQMDTVTSVVVETDQYQMRDHHFSGPSASMTPSMTTTSSMDKVYPRHM</sequence>
<comment type="subcellular location">
    <subcellularLocation>
        <location evidence="1">Membrane</location>
        <topology evidence="1">Multi-pass membrane protein</topology>
    </subcellularLocation>
</comment>
<dbReference type="GO" id="GO:0007189">
    <property type="term" value="P:adenylate cyclase-activating G protein-coupled receptor signaling pathway"/>
    <property type="evidence" value="ECO:0007669"/>
    <property type="project" value="TreeGrafter"/>
</dbReference>
<dbReference type="PANTHER" id="PTHR23112:SF37">
    <property type="entry name" value="G PROTEIN-COUPLED RECEPTOR GPR1"/>
    <property type="match status" value="1"/>
</dbReference>